<proteinExistence type="predicted"/>
<keyword evidence="2" id="KW-1185">Reference proteome</keyword>
<evidence type="ECO:0000313" key="1">
    <source>
        <dbReference type="EMBL" id="MBP2473430.1"/>
    </source>
</evidence>
<protein>
    <submittedName>
        <fullName evidence="1">Alkaline shock family protein YloU</fullName>
    </submittedName>
</protein>
<sequence>MTEAEPGDRGSLTIAPAVLRKLVEQVAGEVPGTLRTRRRGARITVSGNDLDVRLDVALRYPVPVRPTVDTMRVTVGEEVERLTGYRVRVVDVTVSALLPETRPRVE</sequence>
<comment type="caution">
    <text evidence="1">The sequence shown here is derived from an EMBL/GenBank/DDBJ whole genome shotgun (WGS) entry which is preliminary data.</text>
</comment>
<dbReference type="RefSeq" id="WP_086781566.1">
    <property type="nucleotide sequence ID" value="NZ_JAGIOO010000001.1"/>
</dbReference>
<reference evidence="1 2" key="1">
    <citation type="submission" date="2021-03" db="EMBL/GenBank/DDBJ databases">
        <title>Sequencing the genomes of 1000 actinobacteria strains.</title>
        <authorList>
            <person name="Klenk H.-P."/>
        </authorList>
    </citation>
    <scope>NUCLEOTIDE SEQUENCE [LARGE SCALE GENOMIC DNA]</scope>
    <source>
        <strain evidence="1 2">DSM 44580</strain>
    </source>
</reference>
<accession>A0ABS5AA17</accession>
<organism evidence="1 2">
    <name type="scientific">Crossiella equi</name>
    <dbReference type="NCBI Taxonomy" id="130796"/>
    <lineage>
        <taxon>Bacteria</taxon>
        <taxon>Bacillati</taxon>
        <taxon>Actinomycetota</taxon>
        <taxon>Actinomycetes</taxon>
        <taxon>Pseudonocardiales</taxon>
        <taxon>Pseudonocardiaceae</taxon>
        <taxon>Crossiella</taxon>
    </lineage>
</organism>
<gene>
    <name evidence="1" type="ORF">JOF53_002302</name>
</gene>
<dbReference type="Proteomes" id="UP001519363">
    <property type="component" value="Unassembled WGS sequence"/>
</dbReference>
<dbReference type="EMBL" id="JAGIOO010000001">
    <property type="protein sequence ID" value="MBP2473430.1"/>
    <property type="molecule type" value="Genomic_DNA"/>
</dbReference>
<name>A0ABS5AA17_9PSEU</name>
<evidence type="ECO:0000313" key="2">
    <source>
        <dbReference type="Proteomes" id="UP001519363"/>
    </source>
</evidence>